<evidence type="ECO:0008006" key="3">
    <source>
        <dbReference type="Google" id="ProtNLM"/>
    </source>
</evidence>
<reference evidence="1 2" key="1">
    <citation type="submission" date="2014-10" db="EMBL/GenBank/DDBJ databases">
        <title>Draft genome of the hookworm Ancylostoma caninum.</title>
        <authorList>
            <person name="Mitreva M."/>
        </authorList>
    </citation>
    <scope>NUCLEOTIDE SEQUENCE [LARGE SCALE GENOMIC DNA]</scope>
    <source>
        <strain evidence="1 2">Baltimore</strain>
    </source>
</reference>
<dbReference type="EMBL" id="JOJR01000029">
    <property type="protein sequence ID" value="RCN49845.1"/>
    <property type="molecule type" value="Genomic_DNA"/>
</dbReference>
<accession>A0A368H3J4</accession>
<keyword evidence="2" id="KW-1185">Reference proteome</keyword>
<evidence type="ECO:0000313" key="1">
    <source>
        <dbReference type="EMBL" id="RCN49845.1"/>
    </source>
</evidence>
<evidence type="ECO:0000313" key="2">
    <source>
        <dbReference type="Proteomes" id="UP000252519"/>
    </source>
</evidence>
<sequence>MCVVGCQCKGGFYRHHGKCVADCTSGSLYARKNSVPCPDPNAVRKSCGVRRSCQPVCFSSIFDYGEVSSVEKIAQVISKSS</sequence>
<protein>
    <recommendedName>
        <fullName evidence="3">TIL domain-containing protein</fullName>
    </recommendedName>
</protein>
<gene>
    <name evidence="1" type="ORF">ANCCAN_04090</name>
</gene>
<dbReference type="Proteomes" id="UP000252519">
    <property type="component" value="Unassembled WGS sequence"/>
</dbReference>
<name>A0A368H3J4_ANCCA</name>
<organism evidence="1 2">
    <name type="scientific">Ancylostoma caninum</name>
    <name type="common">Dog hookworm</name>
    <dbReference type="NCBI Taxonomy" id="29170"/>
    <lineage>
        <taxon>Eukaryota</taxon>
        <taxon>Metazoa</taxon>
        <taxon>Ecdysozoa</taxon>
        <taxon>Nematoda</taxon>
        <taxon>Chromadorea</taxon>
        <taxon>Rhabditida</taxon>
        <taxon>Rhabditina</taxon>
        <taxon>Rhabditomorpha</taxon>
        <taxon>Strongyloidea</taxon>
        <taxon>Ancylostomatidae</taxon>
        <taxon>Ancylostomatinae</taxon>
        <taxon>Ancylostoma</taxon>
    </lineage>
</organism>
<proteinExistence type="predicted"/>
<dbReference type="AlphaFoldDB" id="A0A368H3J4"/>
<comment type="caution">
    <text evidence="1">The sequence shown here is derived from an EMBL/GenBank/DDBJ whole genome shotgun (WGS) entry which is preliminary data.</text>
</comment>